<keyword evidence="3" id="KW-0378">Hydrolase</keyword>
<feature type="compositionally biased region" description="Polar residues" evidence="1">
    <location>
        <begin position="260"/>
        <end position="275"/>
    </location>
</feature>
<dbReference type="InterPro" id="IPR001279">
    <property type="entry name" value="Metallo-B-lactamas"/>
</dbReference>
<organism evidence="3 4">
    <name type="scientific">Kolteria novifilia</name>
    <dbReference type="NCBI Taxonomy" id="2527975"/>
    <lineage>
        <taxon>Bacteria</taxon>
        <taxon>Pseudomonadati</taxon>
        <taxon>Planctomycetota</taxon>
        <taxon>Planctomycetia</taxon>
        <taxon>Kolteriales</taxon>
        <taxon>Kolteriaceae</taxon>
        <taxon>Kolteria</taxon>
    </lineage>
</organism>
<dbReference type="Pfam" id="PF00753">
    <property type="entry name" value="Lactamase_B"/>
    <property type="match status" value="1"/>
</dbReference>
<dbReference type="InterPro" id="IPR036866">
    <property type="entry name" value="RibonucZ/Hydroxyglut_hydro"/>
</dbReference>
<dbReference type="SMART" id="SM00849">
    <property type="entry name" value="Lactamase_B"/>
    <property type="match status" value="1"/>
</dbReference>
<feature type="region of interest" description="Disordered" evidence="1">
    <location>
        <begin position="260"/>
        <end position="287"/>
    </location>
</feature>
<dbReference type="KEGG" id="knv:Pan216_44120"/>
<keyword evidence="4" id="KW-1185">Reference proteome</keyword>
<feature type="compositionally biased region" description="Basic and acidic residues" evidence="1">
    <location>
        <begin position="276"/>
        <end position="287"/>
    </location>
</feature>
<name>A0A518B999_9BACT</name>
<evidence type="ECO:0000313" key="3">
    <source>
        <dbReference type="EMBL" id="QDU63532.1"/>
    </source>
</evidence>
<feature type="domain" description="Metallo-beta-lactamase" evidence="2">
    <location>
        <begin position="23"/>
        <end position="209"/>
    </location>
</feature>
<dbReference type="PANTHER" id="PTHR23131">
    <property type="entry name" value="ENDORIBONUCLEASE LACTB2"/>
    <property type="match status" value="1"/>
</dbReference>
<dbReference type="EMBL" id="CP036279">
    <property type="protein sequence ID" value="QDU63532.1"/>
    <property type="molecule type" value="Genomic_DNA"/>
</dbReference>
<gene>
    <name evidence="3" type="primary">baeB</name>
    <name evidence="3" type="ORF">Pan216_44120</name>
</gene>
<dbReference type="AlphaFoldDB" id="A0A518B999"/>
<dbReference type="GO" id="GO:0016787">
    <property type="term" value="F:hydrolase activity"/>
    <property type="evidence" value="ECO:0007669"/>
    <property type="project" value="UniProtKB-KW"/>
</dbReference>
<dbReference type="RefSeq" id="WP_145261063.1">
    <property type="nucleotide sequence ID" value="NZ_CP036279.1"/>
</dbReference>
<sequence>MIKRRFLFPDVIEMNYQAGHRLGVNVYLIANGDEYVLIDIGYEDTVDEIIDLVRRMDFSLSSCKMLIATHADCDHTQGLKRAADVFKAPIVAHPDAVEALESGDAETTFSRIKAQGIDLPMPPVKVAKTIEEGDTIKVGERELHVWSTPGHTAGQLAFKMGNILFVGDNIYRDGSVGVIDAHHGSSIPDFITSLQRILADDSEFLLPSHGPVFRRDNALIQKTIDRLTEYQYLADFGTCAVSWPLLNEWEAEVTSGVLPFQSSGGQEASEPNTSAVDKKERLPGALS</sequence>
<dbReference type="OrthoDB" id="9761531at2"/>
<dbReference type="Gene3D" id="3.60.15.10">
    <property type="entry name" value="Ribonuclease Z/Hydroxyacylglutathione hydrolase-like"/>
    <property type="match status" value="1"/>
</dbReference>
<dbReference type="SUPFAM" id="SSF56281">
    <property type="entry name" value="Metallo-hydrolase/oxidoreductase"/>
    <property type="match status" value="1"/>
</dbReference>
<dbReference type="PANTHER" id="PTHR23131:SF0">
    <property type="entry name" value="ENDORIBONUCLEASE LACTB2"/>
    <property type="match status" value="1"/>
</dbReference>
<accession>A0A518B999</accession>
<evidence type="ECO:0000256" key="1">
    <source>
        <dbReference type="SAM" id="MobiDB-lite"/>
    </source>
</evidence>
<proteinExistence type="predicted"/>
<dbReference type="EC" id="3.-.-.-" evidence="3"/>
<dbReference type="InterPro" id="IPR050662">
    <property type="entry name" value="Sec-metab_biosynth-thioest"/>
</dbReference>
<evidence type="ECO:0000313" key="4">
    <source>
        <dbReference type="Proteomes" id="UP000317093"/>
    </source>
</evidence>
<dbReference type="Proteomes" id="UP000317093">
    <property type="component" value="Chromosome"/>
</dbReference>
<evidence type="ECO:0000259" key="2">
    <source>
        <dbReference type="SMART" id="SM00849"/>
    </source>
</evidence>
<reference evidence="3 4" key="1">
    <citation type="submission" date="2019-02" db="EMBL/GenBank/DDBJ databases">
        <title>Deep-cultivation of Planctomycetes and their phenomic and genomic characterization uncovers novel biology.</title>
        <authorList>
            <person name="Wiegand S."/>
            <person name="Jogler M."/>
            <person name="Boedeker C."/>
            <person name="Pinto D."/>
            <person name="Vollmers J."/>
            <person name="Rivas-Marin E."/>
            <person name="Kohn T."/>
            <person name="Peeters S.H."/>
            <person name="Heuer A."/>
            <person name="Rast P."/>
            <person name="Oberbeckmann S."/>
            <person name="Bunk B."/>
            <person name="Jeske O."/>
            <person name="Meyerdierks A."/>
            <person name="Storesund J.E."/>
            <person name="Kallscheuer N."/>
            <person name="Luecker S."/>
            <person name="Lage O.M."/>
            <person name="Pohl T."/>
            <person name="Merkel B.J."/>
            <person name="Hornburger P."/>
            <person name="Mueller R.-W."/>
            <person name="Bruemmer F."/>
            <person name="Labrenz M."/>
            <person name="Spormann A.M."/>
            <person name="Op den Camp H."/>
            <person name="Overmann J."/>
            <person name="Amann R."/>
            <person name="Jetten M.S.M."/>
            <person name="Mascher T."/>
            <person name="Medema M.H."/>
            <person name="Devos D.P."/>
            <person name="Kaster A.-K."/>
            <person name="Ovreas L."/>
            <person name="Rohde M."/>
            <person name="Galperin M.Y."/>
            <person name="Jogler C."/>
        </authorList>
    </citation>
    <scope>NUCLEOTIDE SEQUENCE [LARGE SCALE GENOMIC DNA]</scope>
    <source>
        <strain evidence="3 4">Pan216</strain>
    </source>
</reference>
<protein>
    <submittedName>
        <fullName evidence="3">Putative polyketide biosynthesis zinc-dependent hydrolase BaeB</fullName>
        <ecNumber evidence="3">3.-.-.-</ecNumber>
    </submittedName>
</protein>